<dbReference type="EMBL" id="AMFJ01000304">
    <property type="protein sequence ID" value="EKE28676.1"/>
    <property type="molecule type" value="Genomic_DNA"/>
</dbReference>
<gene>
    <name evidence="1" type="ORF">ACD_3C00030G0002</name>
</gene>
<sequence length="504" mass="60360">MEFNINDMKKYIISSLKSILIIRKTLSILMLCVFSFSNLIVANAEPFYFLPNLMSQIRSEMKKRNNIWEKLEFLDQTYEKMTVIENVNKKFILSDIKDFKRNFIYSYLRDYTEDKYLTWTWTQDVVKKTRKYYQAIKIKDITSDIHPNFLAKLENKIREKPLLDEESPTFKAYIYVLYSYLKNKEKIKDTTESVLSSMWNFGNSSEFLQNNAYYESKFKKFYSFEKPNLLSKNDFTRIYSHISSNNISPWSDYMKWFLYWYATYKKVLWSNSIVLDNAFKHSQQAYPLSCEANSAKDLVNYYNSKFSQNLISEDVILSNLPSYTWAISKDASGSYVWWDPSELFVWQLDGKQSSNPNNFTWYWVYAAPIIKAINPHLATKKLLAVKTLINEKKILESIINEHPLVFWYITPVVKWKKMAYETRPTIWKTASWKTVNWYLWEHTWIMVWVDIDKAGKIENIYYYEWKKDEIQKMPFALFLQTTSFFNEMIVIKKTDLSAKIISVR</sequence>
<protein>
    <submittedName>
        <fullName evidence="1">Uncharacterized protein</fullName>
    </submittedName>
</protein>
<reference evidence="1" key="1">
    <citation type="journal article" date="2012" name="Science">
        <title>Fermentation, hydrogen, and sulfur metabolism in multiple uncultivated bacterial phyla.</title>
        <authorList>
            <person name="Wrighton K.C."/>
            <person name="Thomas B.C."/>
            <person name="Sharon I."/>
            <person name="Miller C.S."/>
            <person name="Castelle C.J."/>
            <person name="VerBerkmoes N.C."/>
            <person name="Wilkins M.J."/>
            <person name="Hettich R.L."/>
            <person name="Lipton M.S."/>
            <person name="Williams K.H."/>
            <person name="Long P.E."/>
            <person name="Banfield J.F."/>
        </authorList>
    </citation>
    <scope>NUCLEOTIDE SEQUENCE [LARGE SCALE GENOMIC DNA]</scope>
</reference>
<dbReference type="AlphaFoldDB" id="K2FCB4"/>
<comment type="caution">
    <text evidence="1">The sequence shown here is derived from an EMBL/GenBank/DDBJ whole genome shotgun (WGS) entry which is preliminary data.</text>
</comment>
<dbReference type="Gene3D" id="3.90.70.10">
    <property type="entry name" value="Cysteine proteinases"/>
    <property type="match status" value="1"/>
</dbReference>
<accession>K2FCB4</accession>
<name>K2FCB4_9BACT</name>
<organism evidence="1">
    <name type="scientific">uncultured bacterium</name>
    <name type="common">gcode 4</name>
    <dbReference type="NCBI Taxonomy" id="1234023"/>
    <lineage>
        <taxon>Bacteria</taxon>
        <taxon>environmental samples</taxon>
    </lineage>
</organism>
<evidence type="ECO:0000313" key="1">
    <source>
        <dbReference type="EMBL" id="EKE28676.1"/>
    </source>
</evidence>
<proteinExistence type="predicted"/>